<dbReference type="Gene3D" id="3.40.395.10">
    <property type="entry name" value="Adenoviral Proteinase, Chain A"/>
    <property type="match status" value="1"/>
</dbReference>
<keyword evidence="3" id="KW-1185">Reference proteome</keyword>
<evidence type="ECO:0000313" key="2">
    <source>
        <dbReference type="EMBL" id="RYR18538.1"/>
    </source>
</evidence>
<accession>A0A444ZWI7</accession>
<sequence>MKPTNLFNVFGGTQQPPRLWAEDGTGAAFVVQATPESAEILSQESGVACGAGVDVTPMGVRVGGHATLPILAPDTDEDRPNRQSTVSAMKEKRLFRSPSDKVNRSAPAKHGKSTSSPANTRKYKATYAMDFNRAETLLFNFLFSDGHSMEDTLVRMLQYKLTRQQIQSLIPGRPIDGAFVEMVAMRNACSIQHLKHPYFWCLPPSFADDVSKGLSVVELNGIYVLFWLKPTIFLNRVCVSIHTDLLTFRITFRDADSIGTNLEFFIFFVCCQIFIPIEDIFMHGYCMVVEFGEKTVYHMDSFPDVNMVSDREKLMERVLEMLYAMMSSPAFGPLRQYTPEDMGRWPIRRGNGIPNCNTSDSSAAWVIQWLHPEGSFNPYEISGVLEDSTLRGRTAVSIAGGPFNVISGLVRMWAAQWQR</sequence>
<feature type="compositionally biased region" description="Basic and acidic residues" evidence="1">
    <location>
        <begin position="89"/>
        <end position="103"/>
    </location>
</feature>
<organism evidence="2 3">
    <name type="scientific">Arachis hypogaea</name>
    <name type="common">Peanut</name>
    <dbReference type="NCBI Taxonomy" id="3818"/>
    <lineage>
        <taxon>Eukaryota</taxon>
        <taxon>Viridiplantae</taxon>
        <taxon>Streptophyta</taxon>
        <taxon>Embryophyta</taxon>
        <taxon>Tracheophyta</taxon>
        <taxon>Spermatophyta</taxon>
        <taxon>Magnoliopsida</taxon>
        <taxon>eudicotyledons</taxon>
        <taxon>Gunneridae</taxon>
        <taxon>Pentapetalae</taxon>
        <taxon>rosids</taxon>
        <taxon>fabids</taxon>
        <taxon>Fabales</taxon>
        <taxon>Fabaceae</taxon>
        <taxon>Papilionoideae</taxon>
        <taxon>50 kb inversion clade</taxon>
        <taxon>dalbergioids sensu lato</taxon>
        <taxon>Dalbergieae</taxon>
        <taxon>Pterocarpus clade</taxon>
        <taxon>Arachis</taxon>
    </lineage>
</organism>
<reference evidence="2 3" key="1">
    <citation type="submission" date="2019-01" db="EMBL/GenBank/DDBJ databases">
        <title>Sequencing of cultivated peanut Arachis hypogaea provides insights into genome evolution and oil improvement.</title>
        <authorList>
            <person name="Chen X."/>
        </authorList>
    </citation>
    <scope>NUCLEOTIDE SEQUENCE [LARGE SCALE GENOMIC DNA]</scope>
    <source>
        <strain evidence="3">cv. Fuhuasheng</strain>
        <tissue evidence="2">Leaves</tissue>
    </source>
</reference>
<name>A0A444ZWI7_ARAHY</name>
<evidence type="ECO:0008006" key="4">
    <source>
        <dbReference type="Google" id="ProtNLM"/>
    </source>
</evidence>
<dbReference type="EMBL" id="SDMP01000013">
    <property type="protein sequence ID" value="RYR18538.1"/>
    <property type="molecule type" value="Genomic_DNA"/>
</dbReference>
<evidence type="ECO:0000256" key="1">
    <source>
        <dbReference type="SAM" id="MobiDB-lite"/>
    </source>
</evidence>
<comment type="caution">
    <text evidence="2">The sequence shown here is derived from an EMBL/GenBank/DDBJ whole genome shotgun (WGS) entry which is preliminary data.</text>
</comment>
<gene>
    <name evidence="2" type="ORF">Ahy_B03g063169</name>
</gene>
<proteinExistence type="predicted"/>
<protein>
    <recommendedName>
        <fullName evidence="4">Ubiquitin-like protease family profile domain-containing protein</fullName>
    </recommendedName>
</protein>
<feature type="region of interest" description="Disordered" evidence="1">
    <location>
        <begin position="71"/>
        <end position="119"/>
    </location>
</feature>
<evidence type="ECO:0000313" key="3">
    <source>
        <dbReference type="Proteomes" id="UP000289738"/>
    </source>
</evidence>
<dbReference type="AlphaFoldDB" id="A0A444ZWI7"/>
<dbReference type="Proteomes" id="UP000289738">
    <property type="component" value="Chromosome B03"/>
</dbReference>